<accession>A0ABD2NQZ5</accession>
<evidence type="ECO:0000256" key="1">
    <source>
        <dbReference type="SAM" id="MobiDB-lite"/>
    </source>
</evidence>
<feature type="compositionally biased region" description="Acidic residues" evidence="1">
    <location>
        <begin position="48"/>
        <end position="63"/>
    </location>
</feature>
<protein>
    <submittedName>
        <fullName evidence="2">Uncharacterized protein</fullName>
    </submittedName>
</protein>
<feature type="compositionally biased region" description="Basic and acidic residues" evidence="1">
    <location>
        <begin position="21"/>
        <end position="38"/>
    </location>
</feature>
<keyword evidence="3" id="KW-1185">Reference proteome</keyword>
<reference evidence="2 3" key="1">
    <citation type="journal article" date="2021" name="BMC Biol.">
        <title>Horizontally acquired antibacterial genes associated with adaptive radiation of ladybird beetles.</title>
        <authorList>
            <person name="Li H.S."/>
            <person name="Tang X.F."/>
            <person name="Huang Y.H."/>
            <person name="Xu Z.Y."/>
            <person name="Chen M.L."/>
            <person name="Du X.Y."/>
            <person name="Qiu B.Y."/>
            <person name="Chen P.T."/>
            <person name="Zhang W."/>
            <person name="Slipinski A."/>
            <person name="Escalona H.E."/>
            <person name="Waterhouse R.M."/>
            <person name="Zwick A."/>
            <person name="Pang H."/>
        </authorList>
    </citation>
    <scope>NUCLEOTIDE SEQUENCE [LARGE SCALE GENOMIC DNA]</scope>
    <source>
        <strain evidence="2">SYSU2018</strain>
    </source>
</reference>
<feature type="region of interest" description="Disordered" evidence="1">
    <location>
        <begin position="1"/>
        <end position="66"/>
    </location>
</feature>
<dbReference type="Proteomes" id="UP001516400">
    <property type="component" value="Unassembled WGS sequence"/>
</dbReference>
<evidence type="ECO:0000313" key="3">
    <source>
        <dbReference type="Proteomes" id="UP001516400"/>
    </source>
</evidence>
<dbReference type="AlphaFoldDB" id="A0ABD2NQZ5"/>
<sequence>MSDIEYEPFDDSDTVPDYVEFDNKSYDDDVPTPERTETGHSSPLLVSNDEENSSFDEASEAEDNNPVLDGYGEYGSIFEIQLEQMQLLSENLHISNHMCQSIIFQAELGLENIKVRRKCRRLKQHNIDLFTEHMRHKDWNFLLKQATSVNMSIFKKTYGQVTYGNRLRDCLLPCEDWCKLQQKRLLSAHTTVASMPLQPTSY</sequence>
<comment type="caution">
    <text evidence="2">The sequence shown here is derived from an EMBL/GenBank/DDBJ whole genome shotgun (WGS) entry which is preliminary data.</text>
</comment>
<dbReference type="EMBL" id="JABFTP020000144">
    <property type="protein sequence ID" value="KAL3281148.1"/>
    <property type="molecule type" value="Genomic_DNA"/>
</dbReference>
<feature type="compositionally biased region" description="Acidic residues" evidence="1">
    <location>
        <begin position="1"/>
        <end position="14"/>
    </location>
</feature>
<gene>
    <name evidence="2" type="ORF">HHI36_004367</name>
</gene>
<name>A0ABD2NQZ5_9CUCU</name>
<proteinExistence type="predicted"/>
<evidence type="ECO:0000313" key="2">
    <source>
        <dbReference type="EMBL" id="KAL3281148.1"/>
    </source>
</evidence>
<organism evidence="2 3">
    <name type="scientific">Cryptolaemus montrouzieri</name>
    <dbReference type="NCBI Taxonomy" id="559131"/>
    <lineage>
        <taxon>Eukaryota</taxon>
        <taxon>Metazoa</taxon>
        <taxon>Ecdysozoa</taxon>
        <taxon>Arthropoda</taxon>
        <taxon>Hexapoda</taxon>
        <taxon>Insecta</taxon>
        <taxon>Pterygota</taxon>
        <taxon>Neoptera</taxon>
        <taxon>Endopterygota</taxon>
        <taxon>Coleoptera</taxon>
        <taxon>Polyphaga</taxon>
        <taxon>Cucujiformia</taxon>
        <taxon>Coccinelloidea</taxon>
        <taxon>Coccinellidae</taxon>
        <taxon>Scymninae</taxon>
        <taxon>Scymnini</taxon>
        <taxon>Cryptolaemus</taxon>
    </lineage>
</organism>